<sequence length="584" mass="65629">MDSDASRDDLHIAQHNSPQRFLSPSKRKRASLEIGRFRPFKRRAGQLYQAYIDILNQNTEEARLRICLDPSLSAAKLSTTQIGCTIWSEHEKQVFFDATARLGRDNIAGIAGLVRSKSEVEIAQYIAFLDAVKDQRWQNNRLPVLHPTDIPAAVEISQPCVIALENAADAISLRQDQHEEAIEKRRWGENLWRVDSRVADELELEHRETCATEGAPFATLLRTDRFLQLARRIFMNAAVPEYNWEFVDDEEPSIRATALQDFYALVVSMTRRIVHTSLCVASGRIAAKSRGQAVQNVVRQRDVEAAVASMGLKDSKEFWATAPRRLRLKVIDDTVDADDLEREKDVEDSLYKSQVDAVGDAYGDCDNHETRGEFEAALKVMTYDEIESLLMPANPNDESAFIDSDNELYSSSASTLAADTKDGGEAEKSEESHESSEGDNVDEDDDISPTSSRQLSPFFPPSPPLPNQQITDDLDEIFAYTAVDFGNPHSAESVLLHRLRIEKAYEDAADAFDADAARTEECRLWEALGTTPPQDVVARNRERERERTTVLPSKGQATVAVSEMYSTGAWREHVDYVPEWEMGN</sequence>
<feature type="compositionally biased region" description="Acidic residues" evidence="1">
    <location>
        <begin position="437"/>
        <end position="447"/>
    </location>
</feature>
<proteinExistence type="predicted"/>
<gene>
    <name evidence="2" type="ORF">Cpir12675_003286</name>
</gene>
<dbReference type="EMBL" id="JAWDJO010000075">
    <property type="protein sequence ID" value="KAL1895329.1"/>
    <property type="molecule type" value="Genomic_DNA"/>
</dbReference>
<keyword evidence="3" id="KW-1185">Reference proteome</keyword>
<dbReference type="InterPro" id="IPR039601">
    <property type="entry name" value="Rrn5"/>
</dbReference>
<dbReference type="PANTHER" id="PTHR28079:SF1">
    <property type="entry name" value="RNA POLYMERASE I-SPECIFIC TRANSCRIPTION INITIATION FACTOR RRN5"/>
    <property type="match status" value="1"/>
</dbReference>
<evidence type="ECO:0000256" key="1">
    <source>
        <dbReference type="SAM" id="MobiDB-lite"/>
    </source>
</evidence>
<reference evidence="2 3" key="1">
    <citation type="journal article" date="2024" name="IMA Fungus">
        <title>IMA Genome - F19 : A genome assembly and annotation guide to empower mycologists, including annotated draft genome sequences of Ceratocystis pirilliformis, Diaporthe australafricana, Fusarium ophioides, Paecilomyces lecythidis, and Sporothrix stenoceras.</title>
        <authorList>
            <person name="Aylward J."/>
            <person name="Wilson A.M."/>
            <person name="Visagie C.M."/>
            <person name="Spraker J."/>
            <person name="Barnes I."/>
            <person name="Buitendag C."/>
            <person name="Ceriani C."/>
            <person name="Del Mar Angel L."/>
            <person name="du Plessis D."/>
            <person name="Fuchs T."/>
            <person name="Gasser K."/>
            <person name="Kramer D."/>
            <person name="Li W."/>
            <person name="Munsamy K."/>
            <person name="Piso A."/>
            <person name="Price J.L."/>
            <person name="Sonnekus B."/>
            <person name="Thomas C."/>
            <person name="van der Nest A."/>
            <person name="van Dijk A."/>
            <person name="van Heerden A."/>
            <person name="van Vuuren N."/>
            <person name="Yilmaz N."/>
            <person name="Duong T.A."/>
            <person name="van der Merwe N.A."/>
            <person name="Wingfield M.J."/>
            <person name="Wingfield B.D."/>
        </authorList>
    </citation>
    <scope>NUCLEOTIDE SEQUENCE [LARGE SCALE GENOMIC DNA]</scope>
    <source>
        <strain evidence="2 3">CMW 12675</strain>
    </source>
</reference>
<organism evidence="2 3">
    <name type="scientific">Ceratocystis pirilliformis</name>
    <dbReference type="NCBI Taxonomy" id="259994"/>
    <lineage>
        <taxon>Eukaryota</taxon>
        <taxon>Fungi</taxon>
        <taxon>Dikarya</taxon>
        <taxon>Ascomycota</taxon>
        <taxon>Pezizomycotina</taxon>
        <taxon>Sordariomycetes</taxon>
        <taxon>Hypocreomycetidae</taxon>
        <taxon>Microascales</taxon>
        <taxon>Ceratocystidaceae</taxon>
        <taxon>Ceratocystis</taxon>
    </lineage>
</organism>
<dbReference type="SUPFAM" id="SSF46689">
    <property type="entry name" value="Homeodomain-like"/>
    <property type="match status" value="1"/>
</dbReference>
<comment type="caution">
    <text evidence="2">The sequence shown here is derived from an EMBL/GenBank/DDBJ whole genome shotgun (WGS) entry which is preliminary data.</text>
</comment>
<feature type="compositionally biased region" description="Basic and acidic residues" evidence="1">
    <location>
        <begin position="1"/>
        <end position="12"/>
    </location>
</feature>
<dbReference type="Proteomes" id="UP001583280">
    <property type="component" value="Unassembled WGS sequence"/>
</dbReference>
<name>A0ABR3Z3X0_9PEZI</name>
<feature type="region of interest" description="Disordered" evidence="1">
    <location>
        <begin position="417"/>
        <end position="470"/>
    </location>
</feature>
<dbReference type="InterPro" id="IPR009057">
    <property type="entry name" value="Homeodomain-like_sf"/>
</dbReference>
<protein>
    <recommendedName>
        <fullName evidence="4">RNA polymerase I-specific transcription initiation factor rrn5</fullName>
    </recommendedName>
</protein>
<feature type="region of interest" description="Disordered" evidence="1">
    <location>
        <begin position="1"/>
        <end position="25"/>
    </location>
</feature>
<evidence type="ECO:0000313" key="3">
    <source>
        <dbReference type="Proteomes" id="UP001583280"/>
    </source>
</evidence>
<evidence type="ECO:0000313" key="2">
    <source>
        <dbReference type="EMBL" id="KAL1895329.1"/>
    </source>
</evidence>
<accession>A0ABR3Z3X0</accession>
<dbReference type="Gene3D" id="1.10.10.60">
    <property type="entry name" value="Homeodomain-like"/>
    <property type="match status" value="1"/>
</dbReference>
<dbReference type="PANTHER" id="PTHR28079">
    <property type="entry name" value="RNA POLYMERASE I-SPECIFIC TRANSCRIPTION INITIATION FACTOR RRN5"/>
    <property type="match status" value="1"/>
</dbReference>
<evidence type="ECO:0008006" key="4">
    <source>
        <dbReference type="Google" id="ProtNLM"/>
    </source>
</evidence>
<feature type="compositionally biased region" description="Basic and acidic residues" evidence="1">
    <location>
        <begin position="419"/>
        <end position="436"/>
    </location>
</feature>